<evidence type="ECO:0000313" key="3">
    <source>
        <dbReference type="Proteomes" id="UP000824633"/>
    </source>
</evidence>
<sequence>MNKNWEERWTEDIDYLKKSLITKHKNLFFNVDQKEFEKKVLELKLSVNNLDYDEMKVELSRLVAMVKDAHTSIYFPVERYMPLRFYCFSDGIYITAVSKGYENLLYKKVTAIEDLLIEDVTRELAKIISHENKYFLKAQCVKYLQAADVLYGLLICDDKNKIKITVENEIIEVETVKLNELNYIDNMNVPIYGEKSKENYWFKYIDKDKSLYIKYNSCRENGIPLKDKIRSTINYIEKNNISKVTIDLRNNLGGDSLLLKPLIEYLKNNKDISEKGNLNVIIGRETFSSGLLNAYELKNQCNAILIGEPTGGKPNCYGEILRFNLPNSKFNVSYSTRYYKLIEDDSVDALYPDKIIEENIDDFRN</sequence>
<accession>A0ABN6IW24</accession>
<feature type="domain" description="Tail specific protease" evidence="1">
    <location>
        <begin position="159"/>
        <end position="357"/>
    </location>
</feature>
<dbReference type="RefSeq" id="WP_224037736.1">
    <property type="nucleotide sequence ID" value="NZ_AP024849.1"/>
</dbReference>
<dbReference type="Gene3D" id="3.90.226.10">
    <property type="entry name" value="2-enoyl-CoA Hydratase, Chain A, domain 1"/>
    <property type="match status" value="1"/>
</dbReference>
<dbReference type="SMART" id="SM00245">
    <property type="entry name" value="TSPc"/>
    <property type="match status" value="1"/>
</dbReference>
<dbReference type="EMBL" id="AP024849">
    <property type="protein sequence ID" value="BCZ46227.1"/>
    <property type="molecule type" value="Genomic_DNA"/>
</dbReference>
<reference evidence="3" key="1">
    <citation type="submission" date="2021-07" db="EMBL/GenBank/DDBJ databases">
        <title>Complete genome sequencing of a Clostridium isolate.</title>
        <authorList>
            <person name="Ueki A."/>
            <person name="Tonouchi A."/>
        </authorList>
    </citation>
    <scope>NUCLEOTIDE SEQUENCE [LARGE SCALE GENOMIC DNA]</scope>
    <source>
        <strain evidence="3">C5S11</strain>
    </source>
</reference>
<keyword evidence="3" id="KW-1185">Reference proteome</keyword>
<gene>
    <name evidence="2" type="ORF">psyc5s11_22940</name>
</gene>
<dbReference type="Pfam" id="PF03572">
    <property type="entry name" value="Peptidase_S41"/>
    <property type="match status" value="1"/>
</dbReference>
<proteinExistence type="predicted"/>
<dbReference type="InterPro" id="IPR029045">
    <property type="entry name" value="ClpP/crotonase-like_dom_sf"/>
</dbReference>
<organism evidence="2 3">
    <name type="scientific">Clostridium gelidum</name>
    <dbReference type="NCBI Taxonomy" id="704125"/>
    <lineage>
        <taxon>Bacteria</taxon>
        <taxon>Bacillati</taxon>
        <taxon>Bacillota</taxon>
        <taxon>Clostridia</taxon>
        <taxon>Eubacteriales</taxon>
        <taxon>Clostridiaceae</taxon>
        <taxon>Clostridium</taxon>
    </lineage>
</organism>
<dbReference type="Proteomes" id="UP000824633">
    <property type="component" value="Chromosome"/>
</dbReference>
<name>A0ABN6IW24_9CLOT</name>
<evidence type="ECO:0000259" key="1">
    <source>
        <dbReference type="SMART" id="SM00245"/>
    </source>
</evidence>
<dbReference type="SUPFAM" id="SSF52096">
    <property type="entry name" value="ClpP/crotonase"/>
    <property type="match status" value="1"/>
</dbReference>
<protein>
    <submittedName>
        <fullName evidence="2">Peptidase S41</fullName>
    </submittedName>
</protein>
<dbReference type="InterPro" id="IPR005151">
    <property type="entry name" value="Tail-specific_protease"/>
</dbReference>
<evidence type="ECO:0000313" key="2">
    <source>
        <dbReference type="EMBL" id="BCZ46227.1"/>
    </source>
</evidence>